<dbReference type="AlphaFoldDB" id="A0A4U6UCN6"/>
<evidence type="ECO:0000259" key="6">
    <source>
        <dbReference type="PROSITE" id="PS51320"/>
    </source>
</evidence>
<dbReference type="Gramene" id="TKW12465">
    <property type="protein sequence ID" value="TKW12465"/>
    <property type="gene ID" value="SEVIR_5G037500v2"/>
</dbReference>
<dbReference type="GO" id="GO:2000022">
    <property type="term" value="P:regulation of jasmonic acid mediated signaling pathway"/>
    <property type="evidence" value="ECO:0007669"/>
    <property type="project" value="UniProtKB-UniRule"/>
</dbReference>
<evidence type="ECO:0000313" key="7">
    <source>
        <dbReference type="EMBL" id="TKW12465.1"/>
    </source>
</evidence>
<comment type="similarity">
    <text evidence="1 4">Belongs to the TIFY/JAZ family.</text>
</comment>
<organism evidence="7 8">
    <name type="scientific">Setaria viridis</name>
    <name type="common">Green bristlegrass</name>
    <name type="synonym">Setaria italica subsp. viridis</name>
    <dbReference type="NCBI Taxonomy" id="4556"/>
    <lineage>
        <taxon>Eukaryota</taxon>
        <taxon>Viridiplantae</taxon>
        <taxon>Streptophyta</taxon>
        <taxon>Embryophyta</taxon>
        <taxon>Tracheophyta</taxon>
        <taxon>Spermatophyta</taxon>
        <taxon>Magnoliopsida</taxon>
        <taxon>Liliopsida</taxon>
        <taxon>Poales</taxon>
        <taxon>Poaceae</taxon>
        <taxon>PACMAD clade</taxon>
        <taxon>Panicoideae</taxon>
        <taxon>Panicodae</taxon>
        <taxon>Paniceae</taxon>
        <taxon>Cenchrinae</taxon>
        <taxon>Setaria</taxon>
    </lineage>
</organism>
<name>A0A4U6UCN6_SETVI</name>
<feature type="domain" description="Tify" evidence="6">
    <location>
        <begin position="73"/>
        <end position="108"/>
    </location>
</feature>
<evidence type="ECO:0000256" key="1">
    <source>
        <dbReference type="ARBA" id="ARBA00008614"/>
    </source>
</evidence>
<comment type="subcellular location">
    <subcellularLocation>
        <location evidence="4">Nucleus</location>
    </subcellularLocation>
</comment>
<keyword evidence="4" id="KW-0539">Nucleus</keyword>
<evidence type="ECO:0000256" key="5">
    <source>
        <dbReference type="SAM" id="MobiDB-lite"/>
    </source>
</evidence>
<accession>A0A4U6UCN6</accession>
<dbReference type="InterPro" id="IPR010399">
    <property type="entry name" value="Tify_dom"/>
</dbReference>
<dbReference type="InterPro" id="IPR040390">
    <property type="entry name" value="TIFY/JAZ"/>
</dbReference>
<dbReference type="GO" id="GO:0031347">
    <property type="term" value="P:regulation of defense response"/>
    <property type="evidence" value="ECO:0007669"/>
    <property type="project" value="UniProtKB-UniRule"/>
</dbReference>
<dbReference type="Pfam" id="PF06200">
    <property type="entry name" value="tify"/>
    <property type="match status" value="1"/>
</dbReference>
<protein>
    <recommendedName>
        <fullName evidence="4">Protein TIFY</fullName>
    </recommendedName>
    <alternativeName>
        <fullName evidence="4">Jasmonate ZIM domain-containing protein</fullName>
    </alternativeName>
</protein>
<dbReference type="EMBL" id="CM016556">
    <property type="protein sequence ID" value="TKW12465.1"/>
    <property type="molecule type" value="Genomic_DNA"/>
</dbReference>
<gene>
    <name evidence="7" type="ORF">SEVIR_5G037500v2</name>
</gene>
<evidence type="ECO:0000256" key="3">
    <source>
        <dbReference type="ARBA" id="ARBA00022843"/>
    </source>
</evidence>
<dbReference type="Pfam" id="PF09425">
    <property type="entry name" value="Jas_motif"/>
    <property type="match status" value="1"/>
</dbReference>
<keyword evidence="8" id="KW-1185">Reference proteome</keyword>
<dbReference type="GO" id="GO:0005634">
    <property type="term" value="C:nucleus"/>
    <property type="evidence" value="ECO:0007669"/>
    <property type="project" value="UniProtKB-SubCell"/>
</dbReference>
<comment type="domain">
    <text evidence="4">The jas domain is required for interaction with COI1.</text>
</comment>
<evidence type="ECO:0000256" key="4">
    <source>
        <dbReference type="RuleBase" id="RU369065"/>
    </source>
</evidence>
<dbReference type="InterPro" id="IPR018467">
    <property type="entry name" value="CCT_CS"/>
</dbReference>
<keyword evidence="3" id="KW-0832">Ubl conjugation</keyword>
<comment type="function">
    <text evidence="4">Repressor of jasmonate responses.</text>
</comment>
<dbReference type="PROSITE" id="PS51320">
    <property type="entry name" value="TIFY"/>
    <property type="match status" value="1"/>
</dbReference>
<dbReference type="GO" id="GO:0009611">
    <property type="term" value="P:response to wounding"/>
    <property type="evidence" value="ECO:0007669"/>
    <property type="project" value="UniProtKB-UniRule"/>
</dbReference>
<evidence type="ECO:0000313" key="8">
    <source>
        <dbReference type="Proteomes" id="UP000298652"/>
    </source>
</evidence>
<dbReference type="PANTHER" id="PTHR33077">
    <property type="entry name" value="PROTEIN TIFY 4A-RELATED-RELATED"/>
    <property type="match status" value="1"/>
</dbReference>
<dbReference type="Proteomes" id="UP000298652">
    <property type="component" value="Chromosome 5"/>
</dbReference>
<reference evidence="7" key="1">
    <citation type="submission" date="2019-03" db="EMBL/GenBank/DDBJ databases">
        <title>WGS assembly of Setaria viridis.</title>
        <authorList>
            <person name="Huang P."/>
            <person name="Jenkins J."/>
            <person name="Grimwood J."/>
            <person name="Barry K."/>
            <person name="Healey A."/>
            <person name="Mamidi S."/>
            <person name="Sreedasyam A."/>
            <person name="Shu S."/>
            <person name="Feldman M."/>
            <person name="Wu J."/>
            <person name="Yu Y."/>
            <person name="Chen C."/>
            <person name="Johnson J."/>
            <person name="Rokhsar D."/>
            <person name="Baxter I."/>
            <person name="Schmutz J."/>
            <person name="Brutnell T."/>
            <person name="Kellogg E."/>
        </authorList>
    </citation>
    <scope>NUCLEOTIDE SEQUENCE [LARGE SCALE GENOMIC DNA]</scope>
</reference>
<keyword evidence="2 4" id="KW-1184">Jasmonic acid signaling pathway</keyword>
<dbReference type="OMA" id="GHNEDAP"/>
<dbReference type="PANTHER" id="PTHR33077:SF140">
    <property type="entry name" value="PROTEIN TIFY 10B"/>
    <property type="match status" value="1"/>
</dbReference>
<evidence type="ECO:0000256" key="2">
    <source>
        <dbReference type="ARBA" id="ARBA00022819"/>
    </source>
</evidence>
<proteinExistence type="inferred from homology"/>
<sequence length="191" mass="20966">MAAEGSRSGRRSGRFTMTCACVLQRQRQARAGNVARLFQEPPPLPVAPAVENDGRTMQLFPVRAGAAMARQRLEMTKAPMTIFYGGQVIRVENVPADKGKQLMEMAQSVNNPPPPEKVVVVDVPDEEVVAEPSAAITANQARKLSVQRFLGKRKQRTDDPDDEEEASPSKKMDTGGDEPFEDVPYASWLSL</sequence>
<feature type="region of interest" description="Disordered" evidence="5">
    <location>
        <begin position="147"/>
        <end position="191"/>
    </location>
</feature>